<feature type="compositionally biased region" description="Basic and acidic residues" evidence="4">
    <location>
        <begin position="495"/>
        <end position="510"/>
    </location>
</feature>
<evidence type="ECO:0000256" key="1">
    <source>
        <dbReference type="ARBA" id="ARBA00022723"/>
    </source>
</evidence>
<keyword evidence="1" id="KW-0479">Metal-binding</keyword>
<reference evidence="8" key="1">
    <citation type="submission" date="2021-01" db="EMBL/GenBank/DDBJ databases">
        <authorList>
            <person name="Corre E."/>
            <person name="Pelletier E."/>
            <person name="Niang G."/>
            <person name="Scheremetjew M."/>
            <person name="Finn R."/>
            <person name="Kale V."/>
            <person name="Holt S."/>
            <person name="Cochrane G."/>
            <person name="Meng A."/>
            <person name="Brown T."/>
            <person name="Cohen L."/>
        </authorList>
    </citation>
    <scope>NUCLEOTIDE SEQUENCE</scope>
    <source>
        <strain evidence="8">GSO104</strain>
    </source>
</reference>
<evidence type="ECO:0000313" key="8">
    <source>
        <dbReference type="EMBL" id="CAE4596714.1"/>
    </source>
</evidence>
<accession>A0A6V2D2G5</accession>
<feature type="compositionally biased region" description="Basic residues" evidence="4">
    <location>
        <begin position="246"/>
        <end position="256"/>
    </location>
</feature>
<dbReference type="EMBL" id="HBNS01011608">
    <property type="protein sequence ID" value="CAE4596714.1"/>
    <property type="molecule type" value="Transcribed_RNA"/>
</dbReference>
<feature type="compositionally biased region" description="Acidic residues" evidence="4">
    <location>
        <begin position="193"/>
        <end position="229"/>
    </location>
</feature>
<dbReference type="GO" id="GO:0008270">
    <property type="term" value="F:zinc ion binding"/>
    <property type="evidence" value="ECO:0007669"/>
    <property type="project" value="UniProtKB-KW"/>
</dbReference>
<feature type="region of interest" description="Disordered" evidence="4">
    <location>
        <begin position="1"/>
        <end position="42"/>
    </location>
</feature>
<dbReference type="SUPFAM" id="SSF57903">
    <property type="entry name" value="FYVE/PHD zinc finger"/>
    <property type="match status" value="1"/>
</dbReference>
<evidence type="ECO:0000256" key="2">
    <source>
        <dbReference type="ARBA" id="ARBA00022771"/>
    </source>
</evidence>
<gene>
    <name evidence="6" type="ORF">DBRI00130_LOCUS9383</name>
    <name evidence="7" type="ORF">DBRI00130_LOCUS9384</name>
    <name evidence="8" type="ORF">DBRI00130_LOCUS9385</name>
</gene>
<feature type="compositionally biased region" description="Polar residues" evidence="4">
    <location>
        <begin position="1"/>
        <end position="12"/>
    </location>
</feature>
<keyword evidence="3" id="KW-0862">Zinc</keyword>
<evidence type="ECO:0000313" key="6">
    <source>
        <dbReference type="EMBL" id="CAE4596709.1"/>
    </source>
</evidence>
<feature type="compositionally biased region" description="Acidic residues" evidence="4">
    <location>
        <begin position="284"/>
        <end position="293"/>
    </location>
</feature>
<protein>
    <recommendedName>
        <fullName evidence="5">Zinc finger PHD-type domain-containing protein</fullName>
    </recommendedName>
</protein>
<feature type="region of interest" description="Disordered" evidence="4">
    <location>
        <begin position="420"/>
        <end position="534"/>
    </location>
</feature>
<organism evidence="8">
    <name type="scientific">Ditylum brightwellii</name>
    <dbReference type="NCBI Taxonomy" id="49249"/>
    <lineage>
        <taxon>Eukaryota</taxon>
        <taxon>Sar</taxon>
        <taxon>Stramenopiles</taxon>
        <taxon>Ochrophyta</taxon>
        <taxon>Bacillariophyta</taxon>
        <taxon>Mediophyceae</taxon>
        <taxon>Lithodesmiophycidae</taxon>
        <taxon>Lithodesmiales</taxon>
        <taxon>Lithodesmiaceae</taxon>
        <taxon>Ditylum</taxon>
    </lineage>
</organism>
<feature type="region of interest" description="Disordered" evidence="4">
    <location>
        <begin position="193"/>
        <end position="293"/>
    </location>
</feature>
<feature type="domain" description="Zinc finger PHD-type" evidence="5">
    <location>
        <begin position="48"/>
        <end position="96"/>
    </location>
</feature>
<feature type="compositionally biased region" description="Basic and acidic residues" evidence="4">
    <location>
        <begin position="20"/>
        <end position="31"/>
    </location>
</feature>
<dbReference type="EMBL" id="HBNS01011607">
    <property type="protein sequence ID" value="CAE4596712.1"/>
    <property type="molecule type" value="Transcribed_RNA"/>
</dbReference>
<dbReference type="EMBL" id="HBNS01011606">
    <property type="protein sequence ID" value="CAE4596709.1"/>
    <property type="molecule type" value="Transcribed_RNA"/>
</dbReference>
<proteinExistence type="predicted"/>
<feature type="compositionally biased region" description="Polar residues" evidence="4">
    <location>
        <begin position="432"/>
        <end position="450"/>
    </location>
</feature>
<feature type="region of interest" description="Disordered" evidence="4">
    <location>
        <begin position="651"/>
        <end position="677"/>
    </location>
</feature>
<dbReference type="InterPro" id="IPR001965">
    <property type="entry name" value="Znf_PHD"/>
</dbReference>
<evidence type="ECO:0000313" key="7">
    <source>
        <dbReference type="EMBL" id="CAE4596712.1"/>
    </source>
</evidence>
<dbReference type="InterPro" id="IPR013083">
    <property type="entry name" value="Znf_RING/FYVE/PHD"/>
</dbReference>
<evidence type="ECO:0000259" key="5">
    <source>
        <dbReference type="SMART" id="SM00249"/>
    </source>
</evidence>
<feature type="compositionally biased region" description="Polar residues" evidence="4">
    <location>
        <begin position="32"/>
        <end position="41"/>
    </location>
</feature>
<dbReference type="AlphaFoldDB" id="A0A6V2D2G5"/>
<dbReference type="SMART" id="SM00249">
    <property type="entry name" value="PHD"/>
    <property type="match status" value="1"/>
</dbReference>
<dbReference type="InterPro" id="IPR011011">
    <property type="entry name" value="Znf_FYVE_PHD"/>
</dbReference>
<dbReference type="Gene3D" id="3.30.40.10">
    <property type="entry name" value="Zinc/RING finger domain, C3HC4 (zinc finger)"/>
    <property type="match status" value="1"/>
</dbReference>
<evidence type="ECO:0000256" key="3">
    <source>
        <dbReference type="ARBA" id="ARBA00022833"/>
    </source>
</evidence>
<sequence>MNPGTSEKTPNRMNLPAPQKKAEGTKEKDESSSGAGESTLPSKKIKGRCDICEKKDGYKGFNLQKCSTCGVCVHESCYGLIATSKKLKKWQCLACAAVGTEIVISRKGETRRAMVQEKRPAECALCSVDTGIHAMHPLYDDEGENGRHMVLPADKKRELDKRLAWVHSLCAFFLGTNTNSSGIVYGCDKDGYFESDEQEEDDENDNSDDGEEHGEKDASDDEAELEDDVISLVSSTSEESSDSTRRKAIAKKRRNSAKGSDEEEKNGDESHSLSDSDSSGPSYDENDDSDDGTIPEAIHHFVIAQKEKGKHTQLSKLAQEFRDHCKCYICGKNDKRSLRIATQCTAGDKNEPAKFKDRHKNLGKPCTKAMHVGCARWGLNSKVKASFQLQHVFSYPGLLGDGPDSDPIFCAYCRQHGKNIHQNKPRKDPKPKSQSSTFDQSKAKIQSSSRGFVERAAVPDLQRRNGVIKRPSTTTKKRKSDDNVASSDAKRRRRSNEDLARPDLVRRRSSNDSVSLNGSVTNRRSSRNDSISSSLNEEEFLKDILSRYQNETADKPPSRNDTNQNQDNDLLMEVSNDLLDKIKSAKAEGQVNLLNVTDNYKEHLKKRLNYPKDEFKKFWKSVQVIVKGEVYKRPEPIANNIAKESCMQKDANDGNKQVNNTHAQTNEVSESSDSHQNPWSELWLPNHTLQKFDFGGWDTYEVLGADF</sequence>
<name>A0A6V2D2G5_9STRA</name>
<feature type="compositionally biased region" description="Polar residues" evidence="4">
    <location>
        <begin position="654"/>
        <end position="677"/>
    </location>
</feature>
<keyword evidence="2" id="KW-0863">Zinc-finger</keyword>
<feature type="compositionally biased region" description="Polar residues" evidence="4">
    <location>
        <begin position="511"/>
        <end position="521"/>
    </location>
</feature>
<evidence type="ECO:0000256" key="4">
    <source>
        <dbReference type="SAM" id="MobiDB-lite"/>
    </source>
</evidence>